<dbReference type="EMBL" id="JAENHL010000007">
    <property type="protein sequence ID" value="MBK1867695.1"/>
    <property type="molecule type" value="Genomic_DNA"/>
</dbReference>
<keyword evidence="2" id="KW-1185">Reference proteome</keyword>
<evidence type="ECO:0000313" key="1">
    <source>
        <dbReference type="EMBL" id="MBK1867695.1"/>
    </source>
</evidence>
<proteinExistence type="predicted"/>
<organism evidence="1 2">
    <name type="scientific">Taklimakanibacter albus</name>
    <dbReference type="NCBI Taxonomy" id="2800327"/>
    <lineage>
        <taxon>Bacteria</taxon>
        <taxon>Pseudomonadati</taxon>
        <taxon>Pseudomonadota</taxon>
        <taxon>Alphaproteobacteria</taxon>
        <taxon>Hyphomicrobiales</taxon>
        <taxon>Aestuariivirgaceae</taxon>
        <taxon>Taklimakanibacter</taxon>
    </lineage>
</organism>
<name>A0ACC5R4W0_9HYPH</name>
<comment type="caution">
    <text evidence="1">The sequence shown here is derived from an EMBL/GenBank/DDBJ whole genome shotgun (WGS) entry which is preliminary data.</text>
</comment>
<protein>
    <submittedName>
        <fullName evidence="1">Uncharacterized protein</fullName>
    </submittedName>
</protein>
<gene>
    <name evidence="1" type="ORF">JHL16_15155</name>
</gene>
<dbReference type="Proteomes" id="UP000616151">
    <property type="component" value="Unassembled WGS sequence"/>
</dbReference>
<accession>A0ACC5R4W0</accession>
<reference evidence="1" key="1">
    <citation type="submission" date="2021-01" db="EMBL/GenBank/DDBJ databases">
        <authorList>
            <person name="Sun Q."/>
        </authorList>
    </citation>
    <scope>NUCLEOTIDE SEQUENCE</scope>
    <source>
        <strain evidence="1">YIM B02566</strain>
    </source>
</reference>
<sequence length="75" mass="7701">MSAAAAAFLWYVVVAGPQGGVTVLPSPFDQQDQCLAAVKAYEATKPAANWSLQCIPAAPAIGDEEVPEDGAPAEQ</sequence>
<evidence type="ECO:0000313" key="2">
    <source>
        <dbReference type="Proteomes" id="UP000616151"/>
    </source>
</evidence>